<reference evidence="4" key="1">
    <citation type="submission" date="2022-08" db="EMBL/GenBank/DDBJ databases">
        <title>Novel sulphate-reducing endosymbionts in the free-living metamonad Anaeramoeba.</title>
        <authorList>
            <person name="Jerlstrom-Hultqvist J."/>
            <person name="Cepicka I."/>
            <person name="Gallot-Lavallee L."/>
            <person name="Salas-Leiva D."/>
            <person name="Curtis B.A."/>
            <person name="Zahonova K."/>
            <person name="Pipaliya S."/>
            <person name="Dacks J."/>
            <person name="Roger A.J."/>
        </authorList>
    </citation>
    <scope>NUCLEOTIDE SEQUENCE</scope>
    <source>
        <strain evidence="4">Busselton2</strain>
    </source>
</reference>
<protein>
    <submittedName>
        <fullName evidence="4">Ankyrin repeat family protein</fullName>
    </submittedName>
</protein>
<dbReference type="SUPFAM" id="SSF48403">
    <property type="entry name" value="Ankyrin repeat"/>
    <property type="match status" value="1"/>
</dbReference>
<dbReference type="InterPro" id="IPR000210">
    <property type="entry name" value="BTB/POZ_dom"/>
</dbReference>
<comment type="caution">
    <text evidence="4">The sequence shown here is derived from an EMBL/GenBank/DDBJ whole genome shotgun (WGS) entry which is preliminary data.</text>
</comment>
<dbReference type="EMBL" id="JANTQA010000023">
    <property type="protein sequence ID" value="KAJ3443873.1"/>
    <property type="molecule type" value="Genomic_DNA"/>
</dbReference>
<sequence length="624" mass="72196">MNAVVYCTKAKKLFCVKCLNIFHSQNNKEYVGACGSRFLCLCPRDLNIYKICFKCGGNCNKEIGNRRVTLTQDHFLFNPTIESVKLFEKHGANFSSTHPRHGNVLNYYCSSANVDPEVLEYLLSLGVSPSVSNSRNQNPFQLYSAQPNAKISVLKLFSKQLESELNKTNNQNESIIFGAVRGNDKPNYSVMKFLIDRGLDLEVRNMKQQTALHLLCQKTDPEYEAIKLLVDHSKTILMADSEGKTAFHYYLIKNSDLRIIELFLANGETLHGHKNAQKQTALHYLFLQQDVTIKKIQFYLNPKHNLDIDQKDIDDFTPIHLRCSLEKIVNPKQTLEVLKYLKKSCGANFHQINSYNETYLMSYCRYHNDPEIIEFLLKHSKDVNHDDNDYANTALHYILCPSNPKILYKLCSLFFKYGADPNQPNDGKNTPFHVLMIIKATFKLIKLFLDNGADSHLKNVCESGKPSHLLSQFKSKLKKPPNIVSRENHKNLIDIFNKFEISLDDKKNNFQESIKKLFLDEKSKDFSIIVNQTNEKIQVHKLVLQCRSKLFQNMFESIEEPNIDHVQDYSKRSKESLQLLIEYLYTGKIESNKLNRKIKSQLEDAADYYQLNENCSFDYYIGIY</sequence>
<proteinExistence type="predicted"/>
<dbReference type="Proteomes" id="UP001146793">
    <property type="component" value="Unassembled WGS sequence"/>
</dbReference>
<dbReference type="AlphaFoldDB" id="A0AAV7ZPB4"/>
<evidence type="ECO:0000313" key="4">
    <source>
        <dbReference type="EMBL" id="KAJ3443873.1"/>
    </source>
</evidence>
<dbReference type="InterPro" id="IPR036770">
    <property type="entry name" value="Ankyrin_rpt-contain_sf"/>
</dbReference>
<organism evidence="4 5">
    <name type="scientific">Anaeramoeba flamelloides</name>
    <dbReference type="NCBI Taxonomy" id="1746091"/>
    <lineage>
        <taxon>Eukaryota</taxon>
        <taxon>Metamonada</taxon>
        <taxon>Anaeramoebidae</taxon>
        <taxon>Anaeramoeba</taxon>
    </lineage>
</organism>
<dbReference type="Pfam" id="PF00651">
    <property type="entry name" value="BTB"/>
    <property type="match status" value="1"/>
</dbReference>
<feature type="domain" description="BTB" evidence="3">
    <location>
        <begin position="524"/>
        <end position="593"/>
    </location>
</feature>
<dbReference type="Gene3D" id="3.30.710.10">
    <property type="entry name" value="Potassium Channel Kv1.1, Chain A"/>
    <property type="match status" value="1"/>
</dbReference>
<dbReference type="PANTHER" id="PTHR24198:SF165">
    <property type="entry name" value="ANKYRIN REPEAT-CONTAINING PROTEIN-RELATED"/>
    <property type="match status" value="1"/>
</dbReference>
<dbReference type="PANTHER" id="PTHR24198">
    <property type="entry name" value="ANKYRIN REPEAT AND PROTEIN KINASE DOMAIN-CONTAINING PROTEIN"/>
    <property type="match status" value="1"/>
</dbReference>
<keyword evidence="2" id="KW-0040">ANK repeat</keyword>
<evidence type="ECO:0000256" key="1">
    <source>
        <dbReference type="ARBA" id="ARBA00022737"/>
    </source>
</evidence>
<dbReference type="CDD" id="cd18186">
    <property type="entry name" value="BTB_POZ_ZBTB_KLHL-like"/>
    <property type="match status" value="1"/>
</dbReference>
<dbReference type="Pfam" id="PF12796">
    <property type="entry name" value="Ank_2"/>
    <property type="match status" value="2"/>
</dbReference>
<accession>A0AAV7ZPB4</accession>
<evidence type="ECO:0000259" key="3">
    <source>
        <dbReference type="PROSITE" id="PS50097"/>
    </source>
</evidence>
<keyword evidence="1" id="KW-0677">Repeat</keyword>
<evidence type="ECO:0000313" key="5">
    <source>
        <dbReference type="Proteomes" id="UP001146793"/>
    </source>
</evidence>
<dbReference type="InterPro" id="IPR011333">
    <property type="entry name" value="SKP1/BTB/POZ_sf"/>
</dbReference>
<dbReference type="PROSITE" id="PS50097">
    <property type="entry name" value="BTB"/>
    <property type="match status" value="1"/>
</dbReference>
<dbReference type="Gene3D" id="1.25.40.20">
    <property type="entry name" value="Ankyrin repeat-containing domain"/>
    <property type="match status" value="2"/>
</dbReference>
<dbReference type="SMART" id="SM00248">
    <property type="entry name" value="ANK"/>
    <property type="match status" value="8"/>
</dbReference>
<evidence type="ECO:0000256" key="2">
    <source>
        <dbReference type="ARBA" id="ARBA00023043"/>
    </source>
</evidence>
<gene>
    <name evidence="4" type="ORF">M0812_09719</name>
</gene>
<name>A0AAV7ZPB4_9EUKA</name>
<dbReference type="SUPFAM" id="SSF54695">
    <property type="entry name" value="POZ domain"/>
    <property type="match status" value="1"/>
</dbReference>
<dbReference type="InterPro" id="IPR002110">
    <property type="entry name" value="Ankyrin_rpt"/>
</dbReference>
<dbReference type="SMART" id="SM00225">
    <property type="entry name" value="BTB"/>
    <property type="match status" value="1"/>
</dbReference>